<evidence type="ECO:0000256" key="1">
    <source>
        <dbReference type="SAM" id="MobiDB-lite"/>
    </source>
</evidence>
<dbReference type="InterPro" id="IPR048110">
    <property type="entry name" value="SA1362/YqhP-like"/>
</dbReference>
<feature type="region of interest" description="Disordered" evidence="1">
    <location>
        <begin position="74"/>
        <end position="125"/>
    </location>
</feature>
<dbReference type="AlphaFoldDB" id="A0A0L0QPI5"/>
<feature type="transmembrane region" description="Helical" evidence="2">
    <location>
        <begin position="7"/>
        <end position="26"/>
    </location>
</feature>
<dbReference type="Proteomes" id="UP000036780">
    <property type="component" value="Unassembled WGS sequence"/>
</dbReference>
<keyword evidence="4" id="KW-1185">Reference proteome</keyword>
<keyword evidence="2" id="KW-1133">Transmembrane helix</keyword>
<keyword evidence="2" id="KW-0812">Transmembrane</keyword>
<proteinExistence type="predicted"/>
<dbReference type="PATRIC" id="fig|1473.5.peg.2562"/>
<keyword evidence="2" id="KW-0472">Membrane</keyword>
<feature type="transmembrane region" description="Helical" evidence="2">
    <location>
        <begin position="32"/>
        <end position="55"/>
    </location>
</feature>
<gene>
    <name evidence="3" type="ORF">AFK71_19090</name>
</gene>
<accession>A0A0L0QPI5</accession>
<dbReference type="EMBL" id="LGTO01000007">
    <property type="protein sequence ID" value="KNE20476.1"/>
    <property type="molecule type" value="Genomic_DNA"/>
</dbReference>
<reference evidence="4" key="1">
    <citation type="submission" date="2015-07" db="EMBL/GenBank/DDBJ databases">
        <title>Fjat-10053 dsm26.</title>
        <authorList>
            <person name="Liu B."/>
            <person name="Wang J."/>
            <person name="Zhu Y."/>
            <person name="Liu G."/>
            <person name="Chen Q."/>
            <person name="Chen Z."/>
            <person name="Lan J."/>
            <person name="Che J."/>
            <person name="Ge C."/>
            <person name="Shi H."/>
            <person name="Pan Z."/>
            <person name="Liu X."/>
        </authorList>
    </citation>
    <scope>NUCLEOTIDE SEQUENCE [LARGE SCALE GENOMIC DNA]</scope>
    <source>
        <strain evidence="4">DSM 26</strain>
    </source>
</reference>
<comment type="caution">
    <text evidence="3">The sequence shown here is derived from an EMBL/GenBank/DDBJ whole genome shotgun (WGS) entry which is preliminary data.</text>
</comment>
<dbReference type="NCBIfam" id="NF041554">
    <property type="entry name" value="SA1362_fam"/>
    <property type="match status" value="1"/>
</dbReference>
<evidence type="ECO:0000313" key="4">
    <source>
        <dbReference type="Proteomes" id="UP000036780"/>
    </source>
</evidence>
<dbReference type="OrthoDB" id="2974227at2"/>
<evidence type="ECO:0000313" key="3">
    <source>
        <dbReference type="EMBL" id="KNE20476.1"/>
    </source>
</evidence>
<feature type="compositionally biased region" description="Basic residues" evidence="1">
    <location>
        <begin position="116"/>
        <end position="125"/>
    </location>
</feature>
<evidence type="ECO:0000256" key="2">
    <source>
        <dbReference type="SAM" id="Phobius"/>
    </source>
</evidence>
<feature type="compositionally biased region" description="Basic residues" evidence="1">
    <location>
        <begin position="98"/>
        <end position="108"/>
    </location>
</feature>
<organism evidence="3 4">
    <name type="scientific">Virgibacillus pantothenticus</name>
    <dbReference type="NCBI Taxonomy" id="1473"/>
    <lineage>
        <taxon>Bacteria</taxon>
        <taxon>Bacillati</taxon>
        <taxon>Bacillota</taxon>
        <taxon>Bacilli</taxon>
        <taxon>Bacillales</taxon>
        <taxon>Bacillaceae</taxon>
        <taxon>Virgibacillus</taxon>
    </lineage>
</organism>
<sequence>MKRKSISIPVYMIIGLAVIGLTTQLFTNTVSFINSMLISIGVGVVLFTIIYFLFIRKKNSSNEMKKYKQAVKQSKAKYHHQKPVHKATAAKEQPSNALRKKRNKRAAHLRVIDGNKHKRKDRASF</sequence>
<protein>
    <submittedName>
        <fullName evidence="3">Uncharacterized protein</fullName>
    </submittedName>
</protein>
<dbReference type="GeneID" id="66870354"/>
<name>A0A0L0QPI5_VIRPA</name>
<feature type="compositionally biased region" description="Basic residues" evidence="1">
    <location>
        <begin position="74"/>
        <end position="85"/>
    </location>
</feature>
<dbReference type="RefSeq" id="WP_050353051.1">
    <property type="nucleotide sequence ID" value="NZ_BOSN01000001.1"/>
</dbReference>